<keyword evidence="2" id="KW-1185">Reference proteome</keyword>
<sequence length="171" mass="19932">MKRIQAAMHENLMIAMDAFRKLPGKKMQAAEMRIREIIFLKYQMEAIADQKGYSQACRNFIPICKGECCKWHFPGNLTHLDFFAAIFDMSEAEQATMAELILNNHKHQCPVLLETGCFLSFERRPVICTNAYPCFHDQSYWNAKERQNILFKKAFDSLEAIVPFQNDRTVE</sequence>
<dbReference type="EMBL" id="ATHJ01000110">
    <property type="protein sequence ID" value="EPR34820.1"/>
    <property type="molecule type" value="Genomic_DNA"/>
</dbReference>
<dbReference type="Proteomes" id="UP000014977">
    <property type="component" value="Unassembled WGS sequence"/>
</dbReference>
<gene>
    <name evidence="1" type="ORF">dsmv_3199</name>
</gene>
<reference evidence="1 2" key="1">
    <citation type="journal article" date="2013" name="Genome Announc.">
        <title>Draft genome sequences for three mercury-methylating, sulfate-reducing bacteria.</title>
        <authorList>
            <person name="Brown S.D."/>
            <person name="Hurt R.A.Jr."/>
            <person name="Gilmour C.C."/>
            <person name="Elias D.A."/>
        </authorList>
    </citation>
    <scope>NUCLEOTIDE SEQUENCE [LARGE SCALE GENOMIC DNA]</scope>
    <source>
        <strain evidence="1 2">DSM 2059</strain>
    </source>
</reference>
<name>S7TE26_DESML</name>
<protein>
    <submittedName>
        <fullName evidence="1">Uncharacterized protein</fullName>
    </submittedName>
</protein>
<comment type="caution">
    <text evidence="1">The sequence shown here is derived from an EMBL/GenBank/DDBJ whole genome shotgun (WGS) entry which is preliminary data.</text>
</comment>
<organism evidence="1 2">
    <name type="scientific">Desulfococcus multivorans DSM 2059</name>
    <dbReference type="NCBI Taxonomy" id="1121405"/>
    <lineage>
        <taxon>Bacteria</taxon>
        <taxon>Pseudomonadati</taxon>
        <taxon>Thermodesulfobacteriota</taxon>
        <taxon>Desulfobacteria</taxon>
        <taxon>Desulfobacterales</taxon>
        <taxon>Desulfococcaceae</taxon>
        <taxon>Desulfococcus</taxon>
    </lineage>
</organism>
<accession>S7TE26</accession>
<evidence type="ECO:0000313" key="1">
    <source>
        <dbReference type="EMBL" id="EPR34820.1"/>
    </source>
</evidence>
<dbReference type="AlphaFoldDB" id="S7TE26"/>
<proteinExistence type="predicted"/>
<evidence type="ECO:0000313" key="2">
    <source>
        <dbReference type="Proteomes" id="UP000014977"/>
    </source>
</evidence>